<dbReference type="InterPro" id="IPR051830">
    <property type="entry name" value="NOTCH_homolog"/>
</dbReference>
<sequence>MLEVGRGSALPIGAAEKKKLKLDDGKVHLVELDRVGNLIKLKVDDGKWHSVRIARSFEHPLLSDQLFGVRCKQRDFCGNSTNGTTKFCPEGTECQNVEGGFVCTSTARSSSLRCTIRQLNEGADKSKIGNFTLEIRTRTRNGHLLKLQSSNYSLILQLKNGGIIILFIDNVVMRLDTSVNFSLAHFATDKLARISFGRMPEQDGFKGCLRNVRLSPFPPLIFHPPQKVPKIVEAMALAQITHFELQHHENVVPNGCQSSNVCAKNPCLNGGTCEDQWKTMRCQCARGFAGENCEVNQDECGARALRKK</sequence>
<evidence type="ECO:0000256" key="1">
    <source>
        <dbReference type="ARBA" id="ARBA00023157"/>
    </source>
</evidence>
<dbReference type="PROSITE" id="PS00022">
    <property type="entry name" value="EGF_1"/>
    <property type="match status" value="1"/>
</dbReference>
<feature type="domain" description="EGF-like" evidence="3">
    <location>
        <begin position="258"/>
        <end position="294"/>
    </location>
</feature>
<evidence type="ECO:0000313" key="5">
    <source>
        <dbReference type="WBParaSite" id="GPLIN_001279800"/>
    </source>
</evidence>
<organism evidence="4 5">
    <name type="scientific">Globodera pallida</name>
    <name type="common">Potato cyst nematode worm</name>
    <name type="synonym">Heterodera pallida</name>
    <dbReference type="NCBI Taxonomy" id="36090"/>
    <lineage>
        <taxon>Eukaryota</taxon>
        <taxon>Metazoa</taxon>
        <taxon>Ecdysozoa</taxon>
        <taxon>Nematoda</taxon>
        <taxon>Chromadorea</taxon>
        <taxon>Rhabditida</taxon>
        <taxon>Tylenchina</taxon>
        <taxon>Tylenchomorpha</taxon>
        <taxon>Tylenchoidea</taxon>
        <taxon>Heteroderidae</taxon>
        <taxon>Heteroderinae</taxon>
        <taxon>Globodera</taxon>
    </lineage>
</organism>
<evidence type="ECO:0000313" key="4">
    <source>
        <dbReference type="Proteomes" id="UP000050741"/>
    </source>
</evidence>
<dbReference type="SMART" id="SM00181">
    <property type="entry name" value="EGF"/>
    <property type="match status" value="1"/>
</dbReference>
<accession>A0A183CIU2</accession>
<dbReference type="SUPFAM" id="SSF49899">
    <property type="entry name" value="Concanavalin A-like lectins/glucanases"/>
    <property type="match status" value="1"/>
</dbReference>
<reference evidence="5" key="3">
    <citation type="submission" date="2016-06" db="UniProtKB">
        <authorList>
            <consortium name="WormBaseParasite"/>
        </authorList>
    </citation>
    <scope>IDENTIFICATION</scope>
</reference>
<dbReference type="Pfam" id="PF00008">
    <property type="entry name" value="EGF"/>
    <property type="match status" value="1"/>
</dbReference>
<name>A0A183CIU2_GLOPA</name>
<dbReference type="InterPro" id="IPR000742">
    <property type="entry name" value="EGF"/>
</dbReference>
<dbReference type="PROSITE" id="PS01186">
    <property type="entry name" value="EGF_2"/>
    <property type="match status" value="1"/>
</dbReference>
<keyword evidence="4" id="KW-1185">Reference proteome</keyword>
<reference evidence="4" key="1">
    <citation type="submission" date="2013-12" db="EMBL/GenBank/DDBJ databases">
        <authorList>
            <person name="Aslett M."/>
        </authorList>
    </citation>
    <scope>NUCLEOTIDE SEQUENCE [LARGE SCALE GENOMIC DNA]</scope>
    <source>
        <strain evidence="4">Lindley</strain>
    </source>
</reference>
<dbReference type="SUPFAM" id="SSF57196">
    <property type="entry name" value="EGF/Laminin"/>
    <property type="match status" value="1"/>
</dbReference>
<evidence type="ECO:0000259" key="3">
    <source>
        <dbReference type="PROSITE" id="PS50026"/>
    </source>
</evidence>
<dbReference type="InterPro" id="IPR013320">
    <property type="entry name" value="ConA-like_dom_sf"/>
</dbReference>
<dbReference type="AlphaFoldDB" id="A0A183CIU2"/>
<reference evidence="4" key="2">
    <citation type="submission" date="2014-05" db="EMBL/GenBank/DDBJ databases">
        <title>The genome and life-stage specific transcriptomes of Globodera pallida elucidate key aspects of plant parasitism by a cyst nematode.</title>
        <authorList>
            <person name="Cotton J.A."/>
            <person name="Lilley C.J."/>
            <person name="Jones L.M."/>
            <person name="Kikuchi T."/>
            <person name="Reid A.J."/>
            <person name="Thorpe P."/>
            <person name="Tsai I.J."/>
            <person name="Beasley H."/>
            <person name="Blok V."/>
            <person name="Cock P.J.A."/>
            <person name="Van den Akker S.E."/>
            <person name="Holroyd N."/>
            <person name="Hunt M."/>
            <person name="Mantelin S."/>
            <person name="Naghra H."/>
            <person name="Pain A."/>
            <person name="Palomares-Rius J.E."/>
            <person name="Zarowiecki M."/>
            <person name="Berriman M."/>
            <person name="Jones J.T."/>
            <person name="Urwin P.E."/>
        </authorList>
    </citation>
    <scope>NUCLEOTIDE SEQUENCE [LARGE SCALE GENOMIC DNA]</scope>
    <source>
        <strain evidence="4">Lindley</strain>
    </source>
</reference>
<dbReference type="PROSITE" id="PS50026">
    <property type="entry name" value="EGF_3"/>
    <property type="match status" value="1"/>
</dbReference>
<protein>
    <submittedName>
        <fullName evidence="5">EGF-like domain-containing protein</fullName>
    </submittedName>
</protein>
<evidence type="ECO:0000256" key="2">
    <source>
        <dbReference type="PROSITE-ProRule" id="PRU00076"/>
    </source>
</evidence>
<comment type="caution">
    <text evidence="2">Lacks conserved residue(s) required for the propagation of feature annotation.</text>
</comment>
<dbReference type="FunFam" id="2.10.25.10:FF:000525">
    <property type="entry name" value="Fat-like cadherin-related tumor suppressor homolog"/>
    <property type="match status" value="1"/>
</dbReference>
<proteinExistence type="predicted"/>
<keyword evidence="2" id="KW-0245">EGF-like domain</keyword>
<dbReference type="PANTHER" id="PTHR24033">
    <property type="entry name" value="EGF-LIKE DOMAIN-CONTAINING PROTEIN"/>
    <property type="match status" value="1"/>
</dbReference>
<dbReference type="Proteomes" id="UP000050741">
    <property type="component" value="Unassembled WGS sequence"/>
</dbReference>
<dbReference type="CDD" id="cd00054">
    <property type="entry name" value="EGF_CA"/>
    <property type="match status" value="1"/>
</dbReference>
<dbReference type="WBParaSite" id="GPLIN_001279800">
    <property type="protein sequence ID" value="GPLIN_001279800"/>
    <property type="gene ID" value="GPLIN_001279800"/>
</dbReference>
<feature type="disulfide bond" evidence="2">
    <location>
        <begin position="284"/>
        <end position="293"/>
    </location>
</feature>
<keyword evidence="1 2" id="KW-1015">Disulfide bond</keyword>
<dbReference type="Gene3D" id="2.10.25.10">
    <property type="entry name" value="Laminin"/>
    <property type="match status" value="1"/>
</dbReference>